<comment type="caution">
    <text evidence="2">The sequence shown here is derived from an EMBL/GenBank/DDBJ whole genome shotgun (WGS) entry which is preliminary data.</text>
</comment>
<reference evidence="2 3" key="1">
    <citation type="journal article" date="2017" name="Genome Biol.">
        <title>New reference genome sequences of hot pepper reveal the massive evolution of plant disease-resistance genes by retroduplication.</title>
        <authorList>
            <person name="Kim S."/>
            <person name="Park J."/>
            <person name="Yeom S.I."/>
            <person name="Kim Y.M."/>
            <person name="Seo E."/>
            <person name="Kim K.T."/>
            <person name="Kim M.S."/>
            <person name="Lee J.M."/>
            <person name="Cheong K."/>
            <person name="Shin H.S."/>
            <person name="Kim S.B."/>
            <person name="Han K."/>
            <person name="Lee J."/>
            <person name="Park M."/>
            <person name="Lee H.A."/>
            <person name="Lee H.Y."/>
            <person name="Lee Y."/>
            <person name="Oh S."/>
            <person name="Lee J.H."/>
            <person name="Choi E."/>
            <person name="Choi E."/>
            <person name="Lee S.E."/>
            <person name="Jeon J."/>
            <person name="Kim H."/>
            <person name="Choi G."/>
            <person name="Song H."/>
            <person name="Lee J."/>
            <person name="Lee S.C."/>
            <person name="Kwon J.K."/>
            <person name="Lee H.Y."/>
            <person name="Koo N."/>
            <person name="Hong Y."/>
            <person name="Kim R.W."/>
            <person name="Kang W.H."/>
            <person name="Huh J.H."/>
            <person name="Kang B.C."/>
            <person name="Yang T.J."/>
            <person name="Lee Y.H."/>
            <person name="Bennetzen J.L."/>
            <person name="Choi D."/>
        </authorList>
    </citation>
    <scope>NUCLEOTIDE SEQUENCE [LARGE SCALE GENOMIC DNA]</scope>
    <source>
        <strain evidence="3">cv. PBC81</strain>
    </source>
</reference>
<dbReference type="GO" id="GO:0008308">
    <property type="term" value="F:voltage-gated monoatomic anion channel activity"/>
    <property type="evidence" value="ECO:0007669"/>
    <property type="project" value="InterPro"/>
</dbReference>
<dbReference type="InterPro" id="IPR001925">
    <property type="entry name" value="Porin_Euk"/>
</dbReference>
<reference evidence="3" key="2">
    <citation type="journal article" date="2017" name="J. Anim. Genet.">
        <title>Multiple reference genome sequences of hot pepper reveal the massive evolution of plant disease resistance genes by retroduplication.</title>
        <authorList>
            <person name="Kim S."/>
            <person name="Park J."/>
            <person name="Yeom S.-I."/>
            <person name="Kim Y.-M."/>
            <person name="Seo E."/>
            <person name="Kim K.-T."/>
            <person name="Kim M.-S."/>
            <person name="Lee J.M."/>
            <person name="Cheong K."/>
            <person name="Shin H.-S."/>
            <person name="Kim S.-B."/>
            <person name="Han K."/>
            <person name="Lee J."/>
            <person name="Park M."/>
            <person name="Lee H.-A."/>
            <person name="Lee H.-Y."/>
            <person name="Lee Y."/>
            <person name="Oh S."/>
            <person name="Lee J.H."/>
            <person name="Choi E."/>
            <person name="Choi E."/>
            <person name="Lee S.E."/>
            <person name="Jeon J."/>
            <person name="Kim H."/>
            <person name="Choi G."/>
            <person name="Song H."/>
            <person name="Lee J."/>
            <person name="Lee S.-C."/>
            <person name="Kwon J.-K."/>
            <person name="Lee H.-Y."/>
            <person name="Koo N."/>
            <person name="Hong Y."/>
            <person name="Kim R.W."/>
            <person name="Kang W.-H."/>
            <person name="Huh J.H."/>
            <person name="Kang B.-C."/>
            <person name="Yang T.-J."/>
            <person name="Lee Y.-H."/>
            <person name="Bennetzen J.L."/>
            <person name="Choi D."/>
        </authorList>
    </citation>
    <scope>NUCLEOTIDE SEQUENCE [LARGE SCALE GENOMIC DNA]</scope>
    <source>
        <strain evidence="3">cv. PBC81</strain>
    </source>
</reference>
<dbReference type="PANTHER" id="PTHR11743:SF56">
    <property type="entry name" value="MITOCHONDRIAL OUTER MEMBRANE PROTEIN PORIN OF 34 KDA"/>
    <property type="match status" value="1"/>
</dbReference>
<dbReference type="InterPro" id="IPR027246">
    <property type="entry name" value="Porin_Euk/Tom40"/>
</dbReference>
<comment type="similarity">
    <text evidence="1">Belongs to the eukaryotic mitochondrial porin (TC 1.B.8.1) family.</text>
</comment>
<dbReference type="Pfam" id="PF01459">
    <property type="entry name" value="Porin_3"/>
    <property type="match status" value="1"/>
</dbReference>
<evidence type="ECO:0000313" key="3">
    <source>
        <dbReference type="Proteomes" id="UP000224567"/>
    </source>
</evidence>
<protein>
    <submittedName>
        <fullName evidence="2">Mitochondrial outer membrane protein porin of 36 kDa</fullName>
    </submittedName>
</protein>
<sequence>MVSLLKRDKVEGNFKLRSSDQRSGKLEVQYLYDYAATSTEIGLNANPIVNFSVVVGTDVLSLGTDVSFDTNLGTFSKCNAGLSFTYNNGLVTSFNLNNKGDTLSTSYYYALSRVNDTVVGMEMTHSCSTNEDTFTIGIKHQLNELSTVKASLNSFGKVTTLFQLEWSPNSLFALSTPKLLIKGENMDWLLILSYRTMGLEI</sequence>
<evidence type="ECO:0000313" key="2">
    <source>
        <dbReference type="EMBL" id="PHT57206.1"/>
    </source>
</evidence>
<dbReference type="Proteomes" id="UP000224567">
    <property type="component" value="Unassembled WGS sequence"/>
</dbReference>
<dbReference type="OrthoDB" id="7827681at2759"/>
<dbReference type="EMBL" id="MLFT02000002">
    <property type="protein sequence ID" value="PHT57206.1"/>
    <property type="molecule type" value="Genomic_DNA"/>
</dbReference>
<name>A0A2G2XI91_CAPBA</name>
<organism evidence="2 3">
    <name type="scientific">Capsicum baccatum</name>
    <name type="common">Peruvian pepper</name>
    <dbReference type="NCBI Taxonomy" id="33114"/>
    <lineage>
        <taxon>Eukaryota</taxon>
        <taxon>Viridiplantae</taxon>
        <taxon>Streptophyta</taxon>
        <taxon>Embryophyta</taxon>
        <taxon>Tracheophyta</taxon>
        <taxon>Spermatophyta</taxon>
        <taxon>Magnoliopsida</taxon>
        <taxon>eudicotyledons</taxon>
        <taxon>Gunneridae</taxon>
        <taxon>Pentapetalae</taxon>
        <taxon>asterids</taxon>
        <taxon>lamiids</taxon>
        <taxon>Solanales</taxon>
        <taxon>Solanaceae</taxon>
        <taxon>Solanoideae</taxon>
        <taxon>Capsiceae</taxon>
        <taxon>Capsicum</taxon>
    </lineage>
</organism>
<dbReference type="GO" id="GO:0005741">
    <property type="term" value="C:mitochondrial outer membrane"/>
    <property type="evidence" value="ECO:0007669"/>
    <property type="project" value="InterPro"/>
</dbReference>
<dbReference type="InterPro" id="IPR023614">
    <property type="entry name" value="Porin_dom_sf"/>
</dbReference>
<dbReference type="STRING" id="33114.A0A2G2XI91"/>
<evidence type="ECO:0000256" key="1">
    <source>
        <dbReference type="ARBA" id="ARBA00009624"/>
    </source>
</evidence>
<gene>
    <name evidence="2" type="ORF">CQW23_05692</name>
</gene>
<accession>A0A2G2XI91</accession>
<dbReference type="PANTHER" id="PTHR11743">
    <property type="entry name" value="VOLTAGE-DEPENDENT ANION-SELECTIVE CHANNEL"/>
    <property type="match status" value="1"/>
</dbReference>
<dbReference type="AlphaFoldDB" id="A0A2G2XI91"/>
<proteinExistence type="inferred from homology"/>
<dbReference type="Gene3D" id="2.40.160.10">
    <property type="entry name" value="Porin"/>
    <property type="match status" value="1"/>
</dbReference>
<keyword evidence="3" id="KW-1185">Reference proteome</keyword>